<keyword evidence="4" id="KW-0732">Signal</keyword>
<accession>A0A7X0JT22</accession>
<keyword evidence="7" id="KW-1185">Reference proteome</keyword>
<evidence type="ECO:0000256" key="4">
    <source>
        <dbReference type="SAM" id="SignalP"/>
    </source>
</evidence>
<evidence type="ECO:0000313" key="7">
    <source>
        <dbReference type="Proteomes" id="UP000528457"/>
    </source>
</evidence>
<evidence type="ECO:0000256" key="3">
    <source>
        <dbReference type="ARBA" id="ARBA00023237"/>
    </source>
</evidence>
<keyword evidence="2" id="KW-0472">Membrane</keyword>
<dbReference type="InterPro" id="IPR008969">
    <property type="entry name" value="CarboxyPept-like_regulatory"/>
</dbReference>
<dbReference type="InterPro" id="IPR057601">
    <property type="entry name" value="Oar-like_b-barrel"/>
</dbReference>
<dbReference type="InParanoid" id="A0A7X0JT22"/>
<feature type="domain" description="TonB-dependent transporter Oar-like beta-barrel" evidence="5">
    <location>
        <begin position="355"/>
        <end position="981"/>
    </location>
</feature>
<reference evidence="6 7" key="1">
    <citation type="submission" date="2020-08" db="EMBL/GenBank/DDBJ databases">
        <title>Genomic Encyclopedia of Type Strains, Phase IV (KMG-IV): sequencing the most valuable type-strain genomes for metagenomic binning, comparative biology and taxonomic classification.</title>
        <authorList>
            <person name="Goeker M."/>
        </authorList>
    </citation>
    <scope>NUCLEOTIDE SEQUENCE [LARGE SCALE GENOMIC DNA]</scope>
    <source>
        <strain evidence="6 7">DSM 22368</strain>
    </source>
</reference>
<dbReference type="Gene3D" id="2.170.130.10">
    <property type="entry name" value="TonB-dependent receptor, plug domain"/>
    <property type="match status" value="1"/>
</dbReference>
<dbReference type="Proteomes" id="UP000528457">
    <property type="component" value="Unassembled WGS sequence"/>
</dbReference>
<feature type="domain" description="TonB-dependent transporter Oar-like beta-barrel" evidence="5">
    <location>
        <begin position="242"/>
        <end position="306"/>
    </location>
</feature>
<dbReference type="SUPFAM" id="SSF56935">
    <property type="entry name" value="Porins"/>
    <property type="match status" value="1"/>
</dbReference>
<feature type="signal peptide" evidence="4">
    <location>
        <begin position="1"/>
        <end position="27"/>
    </location>
</feature>
<keyword evidence="3" id="KW-0998">Cell outer membrane</keyword>
<dbReference type="InterPro" id="IPR037066">
    <property type="entry name" value="Plug_dom_sf"/>
</dbReference>
<dbReference type="Gene3D" id="2.40.170.20">
    <property type="entry name" value="TonB-dependent receptor, beta-barrel domain"/>
    <property type="match status" value="1"/>
</dbReference>
<evidence type="ECO:0000313" key="6">
    <source>
        <dbReference type="EMBL" id="MBB6521617.1"/>
    </source>
</evidence>
<feature type="chain" id="PRO_5031184917" description="TonB-dependent transporter Oar-like beta-barrel domain-containing protein" evidence="4">
    <location>
        <begin position="28"/>
        <end position="1042"/>
    </location>
</feature>
<comment type="caution">
    <text evidence="6">The sequence shown here is derived from an EMBL/GenBank/DDBJ whole genome shotgun (WGS) entry which is preliminary data.</text>
</comment>
<evidence type="ECO:0000256" key="1">
    <source>
        <dbReference type="ARBA" id="ARBA00004442"/>
    </source>
</evidence>
<evidence type="ECO:0000256" key="2">
    <source>
        <dbReference type="ARBA" id="ARBA00023136"/>
    </source>
</evidence>
<organism evidence="6 7">
    <name type="scientific">Pseudoteredinibacter isoporae</name>
    <dbReference type="NCBI Taxonomy" id="570281"/>
    <lineage>
        <taxon>Bacteria</taxon>
        <taxon>Pseudomonadati</taxon>
        <taxon>Pseudomonadota</taxon>
        <taxon>Gammaproteobacteria</taxon>
        <taxon>Cellvibrionales</taxon>
        <taxon>Cellvibrionaceae</taxon>
        <taxon>Pseudoteredinibacter</taxon>
    </lineage>
</organism>
<dbReference type="Gene3D" id="2.60.40.1120">
    <property type="entry name" value="Carboxypeptidase-like, regulatory domain"/>
    <property type="match status" value="1"/>
</dbReference>
<protein>
    <recommendedName>
        <fullName evidence="5">TonB-dependent transporter Oar-like beta-barrel domain-containing protein</fullName>
    </recommendedName>
</protein>
<dbReference type="Pfam" id="PF13620">
    <property type="entry name" value="CarboxypepD_reg"/>
    <property type="match status" value="1"/>
</dbReference>
<proteinExistence type="predicted"/>
<sequence>MVGINQKKSLLAAAVGLAVGLSAGVQAQETTSAIRGQVFGPQGNPATSASVTIVNLKTNRTSTMQTNDSGRFVAKGLAVGGPYKVTISKNGNTSVVDNVFLQLGGSYPITTQLNSSSNIEEVTVTATQLANTAMGISRSFDVVDLENAPTFNADIKDLIKQDPRVYIDEAFSDAIQCAGANPRFNSLTVDGVRLNDNFGLNSNGYPTERMPFPFRAINQTSVELAPFDVQYGQFSACNINAVTKSGDNEFTGSVFYEFNNDSMSGDSLEGDSIDRGSFDRKRYGFNVGGPLIEDKLFFFASYYKQESANLFNRGPVGSGAAVEVQGLSQADFDRILQISRDVYGYDPGLPVPSIPNEDEKFLVKVDWNINDDHRAAFTYNYNDGFNISEADGDSDEFEFTNHYYERGAELNSYVAQFFSDWSDNFSTEVKIGYVDLDNRQISRDTEGFGEVRISTTNNGARANVFLGGDDSRQSNKLSYETMSYKFSGTYTYNDHNFTFGYEREEFDVFNLFIQHSQGEFRFNSIDDFEAGTPSRIYYGNAGGTNIPADGAAEFGYDVNTVYFQDEYSFSSADVTLVVGARYDWYESDDLPTVNPAVEENYGFSNAQNMDGKDLFQPRVGFEWNVNDNLEIHGGVGVYSGGNPNVWISNNYSNDGVRVLQIQDRSGDSLFGYEYANGGSPIRDVPQHLIDAVGRGEGFNGGLNFMDPNFELPHSVKYALGGSYEFDDGHLFQADFLYSENKDSAIIIDATRETVGTAPDGRPIYGSINGRSQDFLLTNVKGDSGESTVVSFALSKEFDNGFDYAFSYAYTDATEISPMTSSVAFSNYVNAASSNPNAPDEATSNYVIPHRFTLKLGYEMELFDGLKTRFNLFGTANEGRPYSYTFNSGFMFGDSTGFISRHLVYIPTGLDDPNVVFGENFDTDAFFALVDSEGLKRGQIMERNSLNGRWWNKFDLKVTQEIPGFAEDHKGKVYMTVKNVGNLLNDDWGVLYEPSFPRSQRIVDASINDNGQYVFEEFIRPAGETRVARPSFWELWVGIEYKF</sequence>
<gene>
    <name evidence="6" type="ORF">HNR48_001902</name>
</gene>
<dbReference type="InterPro" id="IPR036942">
    <property type="entry name" value="Beta-barrel_TonB_sf"/>
</dbReference>
<dbReference type="SUPFAM" id="SSF49464">
    <property type="entry name" value="Carboxypeptidase regulatory domain-like"/>
    <property type="match status" value="1"/>
</dbReference>
<dbReference type="GO" id="GO:0009279">
    <property type="term" value="C:cell outer membrane"/>
    <property type="evidence" value="ECO:0007669"/>
    <property type="project" value="UniProtKB-SubCell"/>
</dbReference>
<comment type="subcellular location">
    <subcellularLocation>
        <location evidence="1">Cell outer membrane</location>
    </subcellularLocation>
</comment>
<name>A0A7X0JT22_9GAMM</name>
<dbReference type="EMBL" id="JACHHT010000002">
    <property type="protein sequence ID" value="MBB6521617.1"/>
    <property type="molecule type" value="Genomic_DNA"/>
</dbReference>
<dbReference type="Pfam" id="PF25183">
    <property type="entry name" value="OMP_b-brl_4"/>
    <property type="match status" value="2"/>
</dbReference>
<evidence type="ECO:0000259" key="5">
    <source>
        <dbReference type="Pfam" id="PF25183"/>
    </source>
</evidence>
<dbReference type="RefSeq" id="WP_166844445.1">
    <property type="nucleotide sequence ID" value="NZ_JAAONY010000002.1"/>
</dbReference>
<dbReference type="AlphaFoldDB" id="A0A7X0JT22"/>